<dbReference type="Pfam" id="PF08937">
    <property type="entry name" value="ThsB_TIR"/>
    <property type="match status" value="1"/>
</dbReference>
<sequence>MARRTFFSFHYKPDVWRAWNVRNCWVVKPEEQVDSGFFDSSVFEASKKESEDNLKTFLRNGLKNTSVTCVLTGAETSTRRWVRYEIVQSVLKGNGLLTVDIHKVKNKDSQTSTKGVDPLACIGLYKTENGIYFAEKNGDKWIKYSDYTRPIPESDLWFDAPTSNQVVALSKHYERYDFIAQNGRENIAGWIELAAALTGRR</sequence>
<dbReference type="Gene3D" id="3.40.50.11200">
    <property type="match status" value="1"/>
</dbReference>
<keyword evidence="3" id="KW-1185">Reference proteome</keyword>
<name>A0ABY3CAH9_9GAMM</name>
<dbReference type="InterPro" id="IPR015032">
    <property type="entry name" value="ThsB__TIR-like_domain"/>
</dbReference>
<dbReference type="Proteomes" id="UP000733744">
    <property type="component" value="Unassembled WGS sequence"/>
</dbReference>
<comment type="caution">
    <text evidence="2">The sequence shown here is derived from an EMBL/GenBank/DDBJ whole genome shotgun (WGS) entry which is preliminary data.</text>
</comment>
<evidence type="ECO:0000313" key="2">
    <source>
        <dbReference type="EMBL" id="TRW95255.1"/>
    </source>
</evidence>
<feature type="domain" description="Thoeris protein ThsB TIR-like" evidence="1">
    <location>
        <begin position="6"/>
        <end position="105"/>
    </location>
</feature>
<proteinExistence type="predicted"/>
<dbReference type="RefSeq" id="WP_127029954.1">
    <property type="nucleotide sequence ID" value="NZ_RYFG02000091.1"/>
</dbReference>
<gene>
    <name evidence="2" type="ORF">EKO24_010245</name>
</gene>
<dbReference type="EMBL" id="RYFG02000091">
    <property type="protein sequence ID" value="TRW95255.1"/>
    <property type="molecule type" value="Genomic_DNA"/>
</dbReference>
<evidence type="ECO:0000259" key="1">
    <source>
        <dbReference type="Pfam" id="PF08937"/>
    </source>
</evidence>
<reference evidence="2 3" key="1">
    <citation type="journal article" date="2019" name="Antonie Van Leeuwenhoek">
        <title>Description of 'Ca. Methylobacter oryzae' KRF1, a novel species from the environmentally important Methylobacter clade 2.</title>
        <authorList>
            <person name="Khatri K."/>
            <person name="Mohite J.A."/>
            <person name="Pandit P.S."/>
            <person name="Bahulikar R."/>
            <person name="Rahalkar M.C."/>
        </authorList>
    </citation>
    <scope>NUCLEOTIDE SEQUENCE [LARGE SCALE GENOMIC DNA]</scope>
    <source>
        <strain evidence="2 3">KRF1</strain>
    </source>
</reference>
<accession>A0ABY3CAH9</accession>
<evidence type="ECO:0000313" key="3">
    <source>
        <dbReference type="Proteomes" id="UP000733744"/>
    </source>
</evidence>
<organism evidence="2 3">
    <name type="scientific">Candidatus Methylobacter oryzae</name>
    <dbReference type="NCBI Taxonomy" id="2497749"/>
    <lineage>
        <taxon>Bacteria</taxon>
        <taxon>Pseudomonadati</taxon>
        <taxon>Pseudomonadota</taxon>
        <taxon>Gammaproteobacteria</taxon>
        <taxon>Methylococcales</taxon>
        <taxon>Methylococcaceae</taxon>
        <taxon>Methylobacter</taxon>
    </lineage>
</organism>
<protein>
    <recommendedName>
        <fullName evidence="1">Thoeris protein ThsB TIR-like domain-containing protein</fullName>
    </recommendedName>
</protein>